<protein>
    <submittedName>
        <fullName evidence="2">Uncharacterized protein</fullName>
    </submittedName>
</protein>
<dbReference type="AlphaFoldDB" id="A0A0D3I2L1"/>
<feature type="compositionally biased region" description="Low complexity" evidence="1">
    <location>
        <begin position="117"/>
        <end position="147"/>
    </location>
</feature>
<proteinExistence type="predicted"/>
<reference evidence="2" key="2">
    <citation type="submission" date="2024-10" db="UniProtKB">
        <authorList>
            <consortium name="EnsemblProtists"/>
        </authorList>
    </citation>
    <scope>IDENTIFICATION</scope>
</reference>
<feature type="compositionally biased region" description="Pro residues" evidence="1">
    <location>
        <begin position="86"/>
        <end position="96"/>
    </location>
</feature>
<evidence type="ECO:0000313" key="3">
    <source>
        <dbReference type="Proteomes" id="UP000013827"/>
    </source>
</evidence>
<evidence type="ECO:0000256" key="1">
    <source>
        <dbReference type="SAM" id="MobiDB-lite"/>
    </source>
</evidence>
<dbReference type="EnsemblProtists" id="EOD05496">
    <property type="protein sequence ID" value="EOD05496"/>
    <property type="gene ID" value="EMIHUDRAFT_199289"/>
</dbReference>
<feature type="region of interest" description="Disordered" evidence="1">
    <location>
        <begin position="1"/>
        <end position="26"/>
    </location>
</feature>
<dbReference type="KEGG" id="ehx:EMIHUDRAFT_199289"/>
<feature type="region of interest" description="Disordered" evidence="1">
    <location>
        <begin position="117"/>
        <end position="158"/>
    </location>
</feature>
<keyword evidence="3" id="KW-1185">Reference proteome</keyword>
<accession>A0A0D3I2L1</accession>
<dbReference type="Proteomes" id="UP000013827">
    <property type="component" value="Unassembled WGS sequence"/>
</dbReference>
<name>A0A0D3I2L1_EMIH1</name>
<organism evidence="2 3">
    <name type="scientific">Emiliania huxleyi (strain CCMP1516)</name>
    <dbReference type="NCBI Taxonomy" id="280463"/>
    <lineage>
        <taxon>Eukaryota</taxon>
        <taxon>Haptista</taxon>
        <taxon>Haptophyta</taxon>
        <taxon>Prymnesiophyceae</taxon>
        <taxon>Isochrysidales</taxon>
        <taxon>Noelaerhabdaceae</taxon>
        <taxon>Emiliania</taxon>
    </lineage>
</organism>
<dbReference type="HOGENOM" id="CLU_1036008_0_0_1"/>
<dbReference type="GeneID" id="17251412"/>
<evidence type="ECO:0000313" key="2">
    <source>
        <dbReference type="EnsemblProtists" id="EOD05496"/>
    </source>
</evidence>
<sequence>MPGRGTPVEEEDPSGGALSGIPLIRRGRALSGDTGLKHLRRLPESAIAPVQAPPTDEAVLERVSAVLRRHPSFARQIVKHLKTAGPSPPTTPPTTPPGGGSPSPFKVVERRAWFSSPLSASRSSGGATTPAAASATGSGSASIGKTGRSTSAVEGAPSTRGWRPVWRRSFYVVTTLSLVALSRQVYTERRKRLEYETLKARSRTFGQAVRSALTMQTGLIVVNLVLAARGVQIWRLIHNLQVIEWVQRLAPAMPVTTRVVDGVKATVGT</sequence>
<dbReference type="PaxDb" id="2903-EOD05496"/>
<feature type="region of interest" description="Disordered" evidence="1">
    <location>
        <begin position="80"/>
        <end position="105"/>
    </location>
</feature>
<reference evidence="3" key="1">
    <citation type="journal article" date="2013" name="Nature">
        <title>Pan genome of the phytoplankton Emiliania underpins its global distribution.</title>
        <authorList>
            <person name="Read B.A."/>
            <person name="Kegel J."/>
            <person name="Klute M.J."/>
            <person name="Kuo A."/>
            <person name="Lefebvre S.C."/>
            <person name="Maumus F."/>
            <person name="Mayer C."/>
            <person name="Miller J."/>
            <person name="Monier A."/>
            <person name="Salamov A."/>
            <person name="Young J."/>
            <person name="Aguilar M."/>
            <person name="Claverie J.M."/>
            <person name="Frickenhaus S."/>
            <person name="Gonzalez K."/>
            <person name="Herman E.K."/>
            <person name="Lin Y.C."/>
            <person name="Napier J."/>
            <person name="Ogata H."/>
            <person name="Sarno A.F."/>
            <person name="Shmutz J."/>
            <person name="Schroeder D."/>
            <person name="de Vargas C."/>
            <person name="Verret F."/>
            <person name="von Dassow P."/>
            <person name="Valentin K."/>
            <person name="Van de Peer Y."/>
            <person name="Wheeler G."/>
            <person name="Dacks J.B."/>
            <person name="Delwiche C.F."/>
            <person name="Dyhrman S.T."/>
            <person name="Glockner G."/>
            <person name="John U."/>
            <person name="Richards T."/>
            <person name="Worden A.Z."/>
            <person name="Zhang X."/>
            <person name="Grigoriev I.V."/>
            <person name="Allen A.E."/>
            <person name="Bidle K."/>
            <person name="Borodovsky M."/>
            <person name="Bowler C."/>
            <person name="Brownlee C."/>
            <person name="Cock J.M."/>
            <person name="Elias M."/>
            <person name="Gladyshev V.N."/>
            <person name="Groth M."/>
            <person name="Guda C."/>
            <person name="Hadaegh A."/>
            <person name="Iglesias-Rodriguez M.D."/>
            <person name="Jenkins J."/>
            <person name="Jones B.M."/>
            <person name="Lawson T."/>
            <person name="Leese F."/>
            <person name="Lindquist E."/>
            <person name="Lobanov A."/>
            <person name="Lomsadze A."/>
            <person name="Malik S.B."/>
            <person name="Marsh M.E."/>
            <person name="Mackinder L."/>
            <person name="Mock T."/>
            <person name="Mueller-Roeber B."/>
            <person name="Pagarete A."/>
            <person name="Parker M."/>
            <person name="Probert I."/>
            <person name="Quesneville H."/>
            <person name="Raines C."/>
            <person name="Rensing S.A."/>
            <person name="Riano-Pachon D.M."/>
            <person name="Richier S."/>
            <person name="Rokitta S."/>
            <person name="Shiraiwa Y."/>
            <person name="Soanes D.M."/>
            <person name="van der Giezen M."/>
            <person name="Wahlund T.M."/>
            <person name="Williams B."/>
            <person name="Wilson W."/>
            <person name="Wolfe G."/>
            <person name="Wurch L.L."/>
        </authorList>
    </citation>
    <scope>NUCLEOTIDE SEQUENCE</scope>
</reference>
<dbReference type="RefSeq" id="XP_005757925.1">
    <property type="nucleotide sequence ID" value="XM_005757868.1"/>
</dbReference>